<evidence type="ECO:0000313" key="3">
    <source>
        <dbReference type="Proteomes" id="UP001628124"/>
    </source>
</evidence>
<protein>
    <submittedName>
        <fullName evidence="2">Uncharacterized protein</fullName>
    </submittedName>
</protein>
<keyword evidence="1" id="KW-0812">Transmembrane</keyword>
<evidence type="ECO:0000256" key="1">
    <source>
        <dbReference type="SAM" id="Phobius"/>
    </source>
</evidence>
<dbReference type="Proteomes" id="UP001628124">
    <property type="component" value="Unassembled WGS sequence"/>
</dbReference>
<gene>
    <name evidence="2" type="ORF">KNCP2_12020</name>
</gene>
<feature type="transmembrane region" description="Helical" evidence="1">
    <location>
        <begin position="139"/>
        <end position="158"/>
    </location>
</feature>
<keyword evidence="1" id="KW-0472">Membrane</keyword>
<name>A0ABP9TUJ0_9RICK</name>
<proteinExistence type="predicted"/>
<sequence>MKFCVLESIVTAALPILTKLAISGASLATAKTGGGNKLVFIARLITFPSSLLPGITPTIFFMLLAISVAFAAALHKDSIFFLPKEASGFNTFNNSVLVSFRLSEIVFFTEFNLSIFISCEIAISILLFSSAIFSSTSSLLFGIALAAFATFSSKALLLGF</sequence>
<dbReference type="EMBL" id="BAABMM010000040">
    <property type="protein sequence ID" value="GAA5252914.1"/>
    <property type="molecule type" value="Genomic_DNA"/>
</dbReference>
<feature type="transmembrane region" description="Helical" evidence="1">
    <location>
        <begin position="111"/>
        <end position="133"/>
    </location>
</feature>
<accession>A0ABP9TUJ0</accession>
<keyword evidence="3" id="KW-1185">Reference proteome</keyword>
<comment type="caution">
    <text evidence="2">The sequence shown here is derived from an EMBL/GenBank/DDBJ whole genome shotgun (WGS) entry which is preliminary data.</text>
</comment>
<evidence type="ECO:0000313" key="2">
    <source>
        <dbReference type="EMBL" id="GAA5252914.1"/>
    </source>
</evidence>
<feature type="transmembrane region" description="Helical" evidence="1">
    <location>
        <begin position="54"/>
        <end position="74"/>
    </location>
</feature>
<reference evidence="2 3" key="1">
    <citation type="journal article" date="2024" name="Microbiol. Immunol.">
        <title>Discovery of a novel spotted fever group Rickettsia, 'Candidatus Rickettsia kedanie,' in unfed larval chigger mites, Leptotrombidium scutellare.</title>
        <authorList>
            <person name="Ogawa M."/>
            <person name="Matsutani M."/>
            <person name="Katayama T."/>
            <person name="Takada N."/>
            <person name="Noda S."/>
            <person name="Takahashi M."/>
            <person name="Kageyama D."/>
            <person name="Hanaoka N."/>
            <person name="Ebihara H."/>
        </authorList>
    </citation>
    <scope>NUCLEOTIDE SEQUENCE [LARGE SCALE GENOMIC DNA]</scope>
    <source>
        <strain evidence="2 3">KNCP2-13</strain>
    </source>
</reference>
<keyword evidence="1" id="KW-1133">Transmembrane helix</keyword>
<organism evidence="2 3">
    <name type="scientific">Candidatus Rickettsia kedanie</name>
    <dbReference type="NCBI Taxonomy" id="3115352"/>
    <lineage>
        <taxon>Bacteria</taxon>
        <taxon>Pseudomonadati</taxon>
        <taxon>Pseudomonadota</taxon>
        <taxon>Alphaproteobacteria</taxon>
        <taxon>Rickettsiales</taxon>
        <taxon>Rickettsiaceae</taxon>
        <taxon>Rickettsieae</taxon>
        <taxon>Rickettsia</taxon>
        <taxon>spotted fever group</taxon>
    </lineage>
</organism>